<feature type="transmembrane region" description="Helical" evidence="1">
    <location>
        <begin position="63"/>
        <end position="85"/>
    </location>
</feature>
<gene>
    <name evidence="2" type="ORF">U0042_27990</name>
</gene>
<feature type="transmembrane region" description="Helical" evidence="1">
    <location>
        <begin position="105"/>
        <end position="130"/>
    </location>
</feature>
<keyword evidence="1" id="KW-1133">Transmembrane helix</keyword>
<feature type="transmembrane region" description="Helical" evidence="1">
    <location>
        <begin position="20"/>
        <end position="42"/>
    </location>
</feature>
<reference evidence="2 3" key="1">
    <citation type="submission" date="2023-12" db="EMBL/GenBank/DDBJ databases">
        <title>Genome sequencing and assembly of bacterial species from a model synthetic community.</title>
        <authorList>
            <person name="Hogle S.L."/>
        </authorList>
    </citation>
    <scope>NUCLEOTIDE SEQUENCE [LARGE SCALE GENOMIC DNA]</scope>
    <source>
        <strain evidence="2 3">HAMBI 2494</strain>
    </source>
</reference>
<proteinExistence type="predicted"/>
<organism evidence="2 3">
    <name type="scientific">Paraburkholderia kururiensis</name>
    <dbReference type="NCBI Taxonomy" id="984307"/>
    <lineage>
        <taxon>Bacteria</taxon>
        <taxon>Pseudomonadati</taxon>
        <taxon>Pseudomonadota</taxon>
        <taxon>Betaproteobacteria</taxon>
        <taxon>Burkholderiales</taxon>
        <taxon>Burkholderiaceae</taxon>
        <taxon>Paraburkholderia</taxon>
    </lineage>
</organism>
<feature type="transmembrane region" description="Helical" evidence="1">
    <location>
        <begin position="137"/>
        <end position="163"/>
    </location>
</feature>
<dbReference type="RefSeq" id="WP_114812688.1">
    <property type="nucleotide sequence ID" value="NZ_CP139965.1"/>
</dbReference>
<sequence length="265" mass="28196">MEQMTFRDCVTRSWTSARGAISQMSTLFAVCAAVLAAGAFFFSPQIPMDGQDSGRAMHMASHAFASIGTLLVQLVLYGVLSIKVHRFVLLEEGAQPVLPLNGKPLLRYLAVAVGMGVAIVLAALLLTLVLRPQRVGGALFILIVLYVAWIFVVVRLCLVFPAIALGGPIALRAAWHDGRGHFWSITGITGVAALPLVALGIVLAVLVSATGAVPEATWLRPVSAIVQGVSNALFVVLTASSLSWVYRRYADELPAPRLHDSGESQ</sequence>
<evidence type="ECO:0000313" key="3">
    <source>
        <dbReference type="Proteomes" id="UP001325479"/>
    </source>
</evidence>
<feature type="transmembrane region" description="Helical" evidence="1">
    <location>
        <begin position="183"/>
        <end position="213"/>
    </location>
</feature>
<evidence type="ECO:0000313" key="2">
    <source>
        <dbReference type="EMBL" id="WQD77829.1"/>
    </source>
</evidence>
<dbReference type="EMBL" id="CP139965">
    <property type="protein sequence ID" value="WQD77829.1"/>
    <property type="molecule type" value="Genomic_DNA"/>
</dbReference>
<name>A0ABZ0WKG1_9BURK</name>
<keyword evidence="1" id="KW-0472">Membrane</keyword>
<keyword evidence="1" id="KW-0812">Transmembrane</keyword>
<protein>
    <submittedName>
        <fullName evidence="2">Uncharacterized protein</fullName>
    </submittedName>
</protein>
<keyword evidence="3" id="KW-1185">Reference proteome</keyword>
<evidence type="ECO:0000256" key="1">
    <source>
        <dbReference type="SAM" id="Phobius"/>
    </source>
</evidence>
<dbReference type="Proteomes" id="UP001325479">
    <property type="component" value="Chromosome"/>
</dbReference>
<feature type="transmembrane region" description="Helical" evidence="1">
    <location>
        <begin position="225"/>
        <end position="246"/>
    </location>
</feature>
<accession>A0ABZ0WKG1</accession>